<evidence type="ECO:0000256" key="3">
    <source>
        <dbReference type="ARBA" id="ARBA00022729"/>
    </source>
</evidence>
<protein>
    <recommendedName>
        <fullName evidence="6">ABC transporter, substrate-binding protein (Cluster 1, maltose/g3p/polyamine/iron)</fullName>
    </recommendedName>
</protein>
<comment type="subcellular location">
    <subcellularLocation>
        <location evidence="1">Cell envelope</location>
    </subcellularLocation>
</comment>
<gene>
    <name evidence="5" type="ORF">MNBD_CHLOROFLEXI01-3826</name>
</gene>
<dbReference type="EMBL" id="UOEU01000903">
    <property type="protein sequence ID" value="VAW42234.1"/>
    <property type="molecule type" value="Genomic_DNA"/>
</dbReference>
<evidence type="ECO:0000256" key="2">
    <source>
        <dbReference type="ARBA" id="ARBA00022448"/>
    </source>
</evidence>
<dbReference type="PANTHER" id="PTHR43649:SF31">
    <property type="entry name" value="SN-GLYCEROL-3-PHOSPHATE-BINDING PERIPLASMIC PROTEIN UGPB"/>
    <property type="match status" value="1"/>
</dbReference>
<name>A0A3B0WF28_9ZZZZ</name>
<dbReference type="CDD" id="cd13585">
    <property type="entry name" value="PBP2_TMBP_like"/>
    <property type="match status" value="1"/>
</dbReference>
<dbReference type="AlphaFoldDB" id="A0A3B0WF28"/>
<proteinExistence type="predicted"/>
<dbReference type="InterPro" id="IPR006059">
    <property type="entry name" value="SBP"/>
</dbReference>
<feature type="region of interest" description="Disordered" evidence="4">
    <location>
        <begin position="27"/>
        <end position="58"/>
    </location>
</feature>
<feature type="non-terminal residue" evidence="5">
    <location>
        <position position="791"/>
    </location>
</feature>
<dbReference type="GO" id="GO:0030313">
    <property type="term" value="C:cell envelope"/>
    <property type="evidence" value="ECO:0007669"/>
    <property type="project" value="UniProtKB-SubCell"/>
</dbReference>
<keyword evidence="3" id="KW-0732">Signal</keyword>
<feature type="compositionally biased region" description="Acidic residues" evidence="4">
    <location>
        <begin position="29"/>
        <end position="58"/>
    </location>
</feature>
<dbReference type="SUPFAM" id="SSF53850">
    <property type="entry name" value="Periplasmic binding protein-like II"/>
    <property type="match status" value="2"/>
</dbReference>
<dbReference type="Pfam" id="PF01547">
    <property type="entry name" value="SBP_bac_1"/>
    <property type="match status" value="2"/>
</dbReference>
<organism evidence="5">
    <name type="scientific">hydrothermal vent metagenome</name>
    <dbReference type="NCBI Taxonomy" id="652676"/>
    <lineage>
        <taxon>unclassified sequences</taxon>
        <taxon>metagenomes</taxon>
        <taxon>ecological metagenomes</taxon>
    </lineage>
</organism>
<evidence type="ECO:0008006" key="6">
    <source>
        <dbReference type="Google" id="ProtNLM"/>
    </source>
</evidence>
<keyword evidence="2" id="KW-0813">Transport</keyword>
<dbReference type="Gene3D" id="3.40.190.10">
    <property type="entry name" value="Periplasmic binding protein-like II"/>
    <property type="match status" value="2"/>
</dbReference>
<dbReference type="PANTHER" id="PTHR43649">
    <property type="entry name" value="ARABINOSE-BINDING PROTEIN-RELATED"/>
    <property type="match status" value="1"/>
</dbReference>
<reference evidence="5" key="1">
    <citation type="submission" date="2018-06" db="EMBL/GenBank/DDBJ databases">
        <authorList>
            <person name="Zhirakovskaya E."/>
        </authorList>
    </citation>
    <scope>NUCLEOTIDE SEQUENCE</scope>
</reference>
<evidence type="ECO:0000313" key="5">
    <source>
        <dbReference type="EMBL" id="VAW42234.1"/>
    </source>
</evidence>
<accession>A0A3B0WF28</accession>
<dbReference type="InterPro" id="IPR050490">
    <property type="entry name" value="Bact_solute-bd_prot1"/>
</dbReference>
<dbReference type="PROSITE" id="PS51257">
    <property type="entry name" value="PROKAR_LIPOPROTEIN"/>
    <property type="match status" value="1"/>
</dbReference>
<evidence type="ECO:0000256" key="4">
    <source>
        <dbReference type="SAM" id="MobiDB-lite"/>
    </source>
</evidence>
<evidence type="ECO:0000256" key="1">
    <source>
        <dbReference type="ARBA" id="ARBA00004196"/>
    </source>
</evidence>
<sequence>MSKRYMFIFSLLLLLGMILVACGGSTEETATEEPDQSAEVSEETGAEEVESEETTEEETAVCFTDVEDGATIVFSGWGDETEQQIYRDSIDRFAEVCPGVTVDYQPIPADFQTKLKASMAGGIAPDVFYVDDQLMTAFGPTGQLLPLDDFMADAGVSRSDFIPSLLSIFTLNNVTYALPKDWGTLGLVYLPAAFEAAGIDEPTVDWDWDDLNAAAAAITATGEYAGFCQNADWARFAPWAFGNGGAYATDDFSAPTLNTSEVLEAAEYVAGMYADGNLVSAADVGAGWCGEAIGKELVGMTYEGGWMVNYMRNDFPDVNWVAQELPTGPEGKADIIFTNGIGVNAATKYPQAAAAFTTFVTGAANQGEIVATGFAYSTHPEQLDDVVDPNDAAIARGGTFELTRVAYWGPNTGKVNDAVSQALERIYLGDQDVAEAFAQAQDEAAEFLIGGGADVSEGIAVAEDNACPLSDLEDGATIVFSGWGDETEQQIYRDSIDRFAEVCPGVIVDYQPIPADFQTKLKASMAGGTAPDVFYVDDQLMTAFGPTGQILPLDDFMTEAGTGRGAFIPALLSIFTLDGETYALPKDWGTLGLVYLPEAFAAAGIDEPTVDWGWDDLKAAAEAIAATGEYAGFCQNADWARFAPWAFGNGGSYASEDFTSSEAGSNAVIEAATYVAEMYADGSLVAAADVGAGWCGEAIGKELAGMTYEGGWMVNYMRNEFPDVNWVAQELPTGPVGKADIIFTNGIGINAATSYPRAAAAFAIFVTGAENQGEIVATGFAYSTHPEQLDM</sequence>